<gene>
    <name evidence="1" type="ORF">ACZ87_02682</name>
</gene>
<name>A0A328TMB3_9GAMM</name>
<organism evidence="1 2">
    <name type="scientific">Candidatus Erwinia dacicola</name>
    <dbReference type="NCBI Taxonomy" id="252393"/>
    <lineage>
        <taxon>Bacteria</taxon>
        <taxon>Pseudomonadati</taxon>
        <taxon>Pseudomonadota</taxon>
        <taxon>Gammaproteobacteria</taxon>
        <taxon>Enterobacterales</taxon>
        <taxon>Erwiniaceae</taxon>
        <taxon>Erwinia</taxon>
    </lineage>
</organism>
<reference evidence="1" key="1">
    <citation type="submission" date="2018-04" db="EMBL/GenBank/DDBJ databases">
        <title>Genomes of the Obligate Erwinia dacicola and Facultative Enterobacter sp. OLF Endosymbionts of the Olive Fruit fly, Bactrocera oleae.</title>
        <authorList>
            <person name="Estes A.M."/>
            <person name="Hearn D.J."/>
            <person name="Agarwal S."/>
            <person name="Pierson E.A."/>
            <person name="Dunning-Hotopp J.C."/>
        </authorList>
    </citation>
    <scope>NUCLEOTIDE SEQUENCE [LARGE SCALE GENOMIC DNA]</scope>
    <source>
        <strain evidence="1">Oroville</strain>
    </source>
</reference>
<accession>A0A328TMB3</accession>
<sequence length="53" mass="6010">MLGTLHADGTARVSDINRFLLHSLTQGLPKKTQYNGNCQENQPDQSWLGWLVR</sequence>
<dbReference type="AlphaFoldDB" id="A0A328TMB3"/>
<proteinExistence type="predicted"/>
<evidence type="ECO:0000313" key="2">
    <source>
        <dbReference type="Proteomes" id="UP000244334"/>
    </source>
</evidence>
<keyword evidence="2" id="KW-1185">Reference proteome</keyword>
<dbReference type="EMBL" id="LJAM02000326">
    <property type="protein sequence ID" value="RAP70512.1"/>
    <property type="molecule type" value="Genomic_DNA"/>
</dbReference>
<comment type="caution">
    <text evidence="1">The sequence shown here is derived from an EMBL/GenBank/DDBJ whole genome shotgun (WGS) entry which is preliminary data.</text>
</comment>
<dbReference type="Proteomes" id="UP000244334">
    <property type="component" value="Unassembled WGS sequence"/>
</dbReference>
<protein>
    <submittedName>
        <fullName evidence="1">Uncharacterized protein</fullName>
    </submittedName>
</protein>
<evidence type="ECO:0000313" key="1">
    <source>
        <dbReference type="EMBL" id="RAP70512.1"/>
    </source>
</evidence>